<proteinExistence type="predicted"/>
<sequence>MITSYHQSCRLNSKAPGFNHEDDLRLGFIAWRRQRATPLPTDLSAALYSSTSYTLRKRFAAYHIPLHPLEATWKRKVLHSVSAIRVPEEKEKRLGKHGAEPETRASKLRANIGPLADTLASPDSSTCCQGFREGGREETENSGRSESGPRPGARGPSRSINIQSRQLRQGSYSSSRTIVRCRFKSTRGITMSCIMLHLLEEIRV</sequence>
<accession>A0ABR4LB98</accession>
<feature type="region of interest" description="Disordered" evidence="1">
    <location>
        <begin position="115"/>
        <end position="171"/>
    </location>
</feature>
<feature type="compositionally biased region" description="Polar residues" evidence="1">
    <location>
        <begin position="158"/>
        <end position="171"/>
    </location>
</feature>
<keyword evidence="3" id="KW-1185">Reference proteome</keyword>
<organism evidence="2 3">
    <name type="scientific">Aspergillus pseudodeflectus</name>
    <dbReference type="NCBI Taxonomy" id="176178"/>
    <lineage>
        <taxon>Eukaryota</taxon>
        <taxon>Fungi</taxon>
        <taxon>Dikarya</taxon>
        <taxon>Ascomycota</taxon>
        <taxon>Pezizomycotina</taxon>
        <taxon>Eurotiomycetes</taxon>
        <taxon>Eurotiomycetidae</taxon>
        <taxon>Eurotiales</taxon>
        <taxon>Aspergillaceae</taxon>
        <taxon>Aspergillus</taxon>
        <taxon>Aspergillus subgen. Nidulantes</taxon>
    </lineage>
</organism>
<protein>
    <submittedName>
        <fullName evidence="2">Uncharacterized protein</fullName>
    </submittedName>
</protein>
<comment type="caution">
    <text evidence="2">The sequence shown here is derived from an EMBL/GenBank/DDBJ whole genome shotgun (WGS) entry which is preliminary data.</text>
</comment>
<dbReference type="GeneID" id="98153268"/>
<dbReference type="RefSeq" id="XP_070905825.1">
    <property type="nucleotide sequence ID" value="XM_071038104.1"/>
</dbReference>
<dbReference type="EMBL" id="JBFXLR010000001">
    <property type="protein sequence ID" value="KAL2861735.1"/>
    <property type="molecule type" value="Genomic_DNA"/>
</dbReference>
<evidence type="ECO:0000313" key="2">
    <source>
        <dbReference type="EMBL" id="KAL2861735.1"/>
    </source>
</evidence>
<name>A0ABR4LB98_9EURO</name>
<dbReference type="Proteomes" id="UP001610444">
    <property type="component" value="Unassembled WGS sequence"/>
</dbReference>
<reference evidence="2 3" key="1">
    <citation type="submission" date="2024-07" db="EMBL/GenBank/DDBJ databases">
        <title>Section-level genome sequencing and comparative genomics of Aspergillus sections Usti and Cavernicolus.</title>
        <authorList>
            <consortium name="Lawrence Berkeley National Laboratory"/>
            <person name="Nybo J.L."/>
            <person name="Vesth T.C."/>
            <person name="Theobald S."/>
            <person name="Frisvad J.C."/>
            <person name="Larsen T.O."/>
            <person name="Kjaerboelling I."/>
            <person name="Rothschild-Mancinelli K."/>
            <person name="Lyhne E.K."/>
            <person name="Kogle M.E."/>
            <person name="Barry K."/>
            <person name="Clum A."/>
            <person name="Na H."/>
            <person name="Ledsgaard L."/>
            <person name="Lin J."/>
            <person name="Lipzen A."/>
            <person name="Kuo A."/>
            <person name="Riley R."/>
            <person name="Mondo S."/>
            <person name="LaButti K."/>
            <person name="Haridas S."/>
            <person name="Pangalinan J."/>
            <person name="Salamov A.A."/>
            <person name="Simmons B.A."/>
            <person name="Magnuson J.K."/>
            <person name="Chen J."/>
            <person name="Drula E."/>
            <person name="Henrissat B."/>
            <person name="Wiebenga A."/>
            <person name="Lubbers R.J."/>
            <person name="Gomes A.C."/>
            <person name="Macurrencykelacurrency M.R."/>
            <person name="Stajich J."/>
            <person name="Grigoriev I.V."/>
            <person name="Mortensen U.H."/>
            <person name="De vries R.P."/>
            <person name="Baker S.E."/>
            <person name="Andersen M.R."/>
        </authorList>
    </citation>
    <scope>NUCLEOTIDE SEQUENCE [LARGE SCALE GENOMIC DNA]</scope>
    <source>
        <strain evidence="2 3">CBS 756.74</strain>
    </source>
</reference>
<gene>
    <name evidence="2" type="ORF">BJX68DRAFT_223165</name>
</gene>
<feature type="compositionally biased region" description="Basic and acidic residues" evidence="1">
    <location>
        <begin position="133"/>
        <end position="143"/>
    </location>
</feature>
<evidence type="ECO:0000313" key="3">
    <source>
        <dbReference type="Proteomes" id="UP001610444"/>
    </source>
</evidence>
<evidence type="ECO:0000256" key="1">
    <source>
        <dbReference type="SAM" id="MobiDB-lite"/>
    </source>
</evidence>